<proteinExistence type="predicted"/>
<dbReference type="AlphaFoldDB" id="A0A645EB56"/>
<organism evidence="1">
    <name type="scientific">bioreactor metagenome</name>
    <dbReference type="NCBI Taxonomy" id="1076179"/>
    <lineage>
        <taxon>unclassified sequences</taxon>
        <taxon>metagenomes</taxon>
        <taxon>ecological metagenomes</taxon>
    </lineage>
</organism>
<dbReference type="EMBL" id="VSSQ01045023">
    <property type="protein sequence ID" value="MPM98896.1"/>
    <property type="molecule type" value="Genomic_DNA"/>
</dbReference>
<accession>A0A645EB56</accession>
<reference evidence="1" key="1">
    <citation type="submission" date="2019-08" db="EMBL/GenBank/DDBJ databases">
        <authorList>
            <person name="Kucharzyk K."/>
            <person name="Murdoch R.W."/>
            <person name="Higgins S."/>
            <person name="Loffler F."/>
        </authorList>
    </citation>
    <scope>NUCLEOTIDE SEQUENCE</scope>
</reference>
<protein>
    <submittedName>
        <fullName evidence="1">Uncharacterized protein</fullName>
    </submittedName>
</protein>
<sequence length="103" mass="12195">MDFAYRVKYLVDYQGHTFETLADVGKRLLGQDKLYLYTEDREIAENLGFETYDNGSFDKGIYLRDIERVTELKIPILRFKGMETTKTIIEKDQILDYIINLIE</sequence>
<comment type="caution">
    <text evidence="1">The sequence shown here is derived from an EMBL/GenBank/DDBJ whole genome shotgun (WGS) entry which is preliminary data.</text>
</comment>
<name>A0A645EB56_9ZZZZ</name>
<gene>
    <name evidence="1" type="ORF">SDC9_146086</name>
</gene>
<evidence type="ECO:0000313" key="1">
    <source>
        <dbReference type="EMBL" id="MPM98896.1"/>
    </source>
</evidence>